<dbReference type="Proteomes" id="UP001254813">
    <property type="component" value="Unassembled WGS sequence"/>
</dbReference>
<comment type="caution">
    <text evidence="1">The sequence shown here is derived from an EMBL/GenBank/DDBJ whole genome shotgun (WGS) entry which is preliminary data.</text>
</comment>
<sequence length="70" mass="7556">MDGDTRPPAVAESLVTECADCGGVREHTVTAAVETAPTRAGVRREEESLRRRIRILRCRTCGVSTTVDAV</sequence>
<accession>A0ABU2G5P4</accession>
<name>A0ABU2G5P4_9EURY</name>
<evidence type="ECO:0000313" key="1">
    <source>
        <dbReference type="EMBL" id="MDS0296090.1"/>
    </source>
</evidence>
<dbReference type="EMBL" id="JAMQOQ010000005">
    <property type="protein sequence ID" value="MDS0296090.1"/>
    <property type="molecule type" value="Genomic_DNA"/>
</dbReference>
<gene>
    <name evidence="1" type="ORF">NDI79_18095</name>
</gene>
<keyword evidence="2" id="KW-1185">Reference proteome</keyword>
<proteinExistence type="predicted"/>
<evidence type="ECO:0000313" key="2">
    <source>
        <dbReference type="Proteomes" id="UP001254813"/>
    </source>
</evidence>
<protein>
    <submittedName>
        <fullName evidence="1">Uncharacterized protein</fullName>
    </submittedName>
</protein>
<reference evidence="1 2" key="1">
    <citation type="submission" date="2022-06" db="EMBL/GenBank/DDBJ databases">
        <title>Halogeometricum sp. a new haloarchaeum isolate from saline soil.</title>
        <authorList>
            <person name="Strakova D."/>
            <person name="Galisteo C."/>
            <person name="Sanchez-Porro C."/>
            <person name="Ventosa A."/>
        </authorList>
    </citation>
    <scope>NUCLEOTIDE SEQUENCE [LARGE SCALE GENOMIC DNA]</scope>
    <source>
        <strain evidence="2">S3BR25-2</strain>
    </source>
</reference>
<organism evidence="1 2">
    <name type="scientific">Halogeometricum luteum</name>
    <dbReference type="NCBI Taxonomy" id="2950537"/>
    <lineage>
        <taxon>Archaea</taxon>
        <taxon>Methanobacteriati</taxon>
        <taxon>Methanobacteriota</taxon>
        <taxon>Stenosarchaea group</taxon>
        <taxon>Halobacteria</taxon>
        <taxon>Halobacteriales</taxon>
        <taxon>Haloferacaceae</taxon>
        <taxon>Halogeometricum</taxon>
    </lineage>
</organism>
<dbReference type="RefSeq" id="WP_310930075.1">
    <property type="nucleotide sequence ID" value="NZ_JAMQOQ010000005.1"/>
</dbReference>